<dbReference type="Gene3D" id="3.40.50.2000">
    <property type="entry name" value="Glycogen Phosphorylase B"/>
    <property type="match status" value="2"/>
</dbReference>
<dbReference type="KEGG" id="fte:Fluta_2169"/>
<keyword evidence="4" id="KW-1185">Reference proteome</keyword>
<dbReference type="InterPro" id="IPR050194">
    <property type="entry name" value="Glycosyltransferase_grp1"/>
</dbReference>
<dbReference type="GO" id="GO:0016757">
    <property type="term" value="F:glycosyltransferase activity"/>
    <property type="evidence" value="ECO:0007669"/>
    <property type="project" value="InterPro"/>
</dbReference>
<proteinExistence type="predicted"/>
<feature type="domain" description="Glycosyltransferase subfamily 4-like N-terminal" evidence="2">
    <location>
        <begin position="2"/>
        <end position="137"/>
    </location>
</feature>
<dbReference type="eggNOG" id="COG0438">
    <property type="taxonomic scope" value="Bacteria"/>
</dbReference>
<dbReference type="PANTHER" id="PTHR45947:SF3">
    <property type="entry name" value="SULFOQUINOVOSYL TRANSFERASE SQD2"/>
    <property type="match status" value="1"/>
</dbReference>
<evidence type="ECO:0000259" key="2">
    <source>
        <dbReference type="Pfam" id="PF13477"/>
    </source>
</evidence>
<dbReference type="OrthoDB" id="832722at2"/>
<dbReference type="Pfam" id="PF00534">
    <property type="entry name" value="Glycos_transf_1"/>
    <property type="match status" value="1"/>
</dbReference>
<organism evidence="3 4">
    <name type="scientific">Fluviicola taffensis (strain DSM 16823 / NCIMB 13979 / RW262)</name>
    <dbReference type="NCBI Taxonomy" id="755732"/>
    <lineage>
        <taxon>Bacteria</taxon>
        <taxon>Pseudomonadati</taxon>
        <taxon>Bacteroidota</taxon>
        <taxon>Flavobacteriia</taxon>
        <taxon>Flavobacteriales</taxon>
        <taxon>Crocinitomicaceae</taxon>
        <taxon>Fluviicola</taxon>
    </lineage>
</organism>
<reference evidence="4" key="2">
    <citation type="submission" date="2011-02" db="EMBL/GenBank/DDBJ databases">
        <title>The complete genome of Fluviicola taffensis DSM 16823.</title>
        <authorList>
            <consortium name="US DOE Joint Genome Institute (JGI-PGF)"/>
            <person name="Lucas S."/>
            <person name="Copeland A."/>
            <person name="Lapidus A."/>
            <person name="Bruce D."/>
            <person name="Goodwin L."/>
            <person name="Pitluck S."/>
            <person name="Kyrpides N."/>
            <person name="Mavromatis K."/>
            <person name="Ivanova N."/>
            <person name="Mikhailova N."/>
            <person name="Pagani I."/>
            <person name="Chertkov O."/>
            <person name="Detter J.C."/>
            <person name="Han C."/>
            <person name="Tapia R."/>
            <person name="Land M."/>
            <person name="Hauser L."/>
            <person name="Markowitz V."/>
            <person name="Cheng J.-F."/>
            <person name="Hugenholtz P."/>
            <person name="Woyke T."/>
            <person name="Wu D."/>
            <person name="Tindall B."/>
            <person name="Pomrenke H.G."/>
            <person name="Brambilla E."/>
            <person name="Klenk H.-P."/>
            <person name="Eisen J.A."/>
        </authorList>
    </citation>
    <scope>NUCLEOTIDE SEQUENCE [LARGE SCALE GENOMIC DNA]</scope>
    <source>
        <strain evidence="4">DSM 16823 / RW262 / RW262</strain>
    </source>
</reference>
<accession>F2I9Z7</accession>
<evidence type="ECO:0000259" key="1">
    <source>
        <dbReference type="Pfam" id="PF00534"/>
    </source>
</evidence>
<sequence>MKICYFAFGESYHTIRWCNHFSSLGYEVHLITFAHVSKDDYPNIHLHIVNSGNVKVSGGNWHLLTHFRKIKRLVRQINPDIFHALYATSYGVTGALVGHENYIITALGSDLLVSVRNSFLYKKAIQFAFRKAKWITVMSPEMRDVAQEIGTNMSKVSIVPFGINPDVFNSNSRALMADEFVITSTRNLEQIYNIPHLLNALALIKDKVPNLRVNIMGSGSLQEKLEDLNTKLNLSKQVTFWGKVNQFQIAETLNQSHVFVSVSQSDGNNISLNEAMACGAFCIATDIPANRQWIQDGENGFLVQINDVEGLANRILEVYSNYETLQGKAIPFNKKIIEEKGIWTKNMKVIEQKYLEMINH</sequence>
<name>F2I9Z7_FLUTR</name>
<dbReference type="STRING" id="755732.Fluta_2169"/>
<keyword evidence="3" id="KW-0808">Transferase</keyword>
<gene>
    <name evidence="3" type="ordered locus">Fluta_2169</name>
</gene>
<dbReference type="Proteomes" id="UP000007463">
    <property type="component" value="Chromosome"/>
</dbReference>
<dbReference type="PANTHER" id="PTHR45947">
    <property type="entry name" value="SULFOQUINOVOSYL TRANSFERASE SQD2"/>
    <property type="match status" value="1"/>
</dbReference>
<dbReference type="RefSeq" id="WP_013686925.1">
    <property type="nucleotide sequence ID" value="NC_015321.1"/>
</dbReference>
<dbReference type="HOGENOM" id="CLU_009583_2_5_10"/>
<reference evidence="3 4" key="1">
    <citation type="journal article" date="2011" name="Stand. Genomic Sci.">
        <title>Complete genome sequence of the gliding freshwater bacterium Fluviicola taffensis type strain (RW262).</title>
        <authorList>
            <person name="Woyke T."/>
            <person name="Chertkov O."/>
            <person name="Lapidus A."/>
            <person name="Nolan M."/>
            <person name="Lucas S."/>
            <person name="Del Rio T.G."/>
            <person name="Tice H."/>
            <person name="Cheng J.F."/>
            <person name="Tapia R."/>
            <person name="Han C."/>
            <person name="Goodwin L."/>
            <person name="Pitluck S."/>
            <person name="Liolios K."/>
            <person name="Pagani I."/>
            <person name="Ivanova N."/>
            <person name="Huntemann M."/>
            <person name="Mavromatis K."/>
            <person name="Mikhailova N."/>
            <person name="Pati A."/>
            <person name="Chen A."/>
            <person name="Palaniappan K."/>
            <person name="Land M."/>
            <person name="Hauser L."/>
            <person name="Brambilla E.M."/>
            <person name="Rohde M."/>
            <person name="Mwirichia R."/>
            <person name="Sikorski J."/>
            <person name="Tindall B.J."/>
            <person name="Goker M."/>
            <person name="Bristow J."/>
            <person name="Eisen J.A."/>
            <person name="Markowitz V."/>
            <person name="Hugenholtz P."/>
            <person name="Klenk H.P."/>
            <person name="Kyrpides N.C."/>
        </authorList>
    </citation>
    <scope>NUCLEOTIDE SEQUENCE [LARGE SCALE GENOMIC DNA]</scope>
    <source>
        <strain evidence="4">DSM 16823 / RW262 / RW262</strain>
    </source>
</reference>
<evidence type="ECO:0000313" key="3">
    <source>
        <dbReference type="EMBL" id="AEA44155.1"/>
    </source>
</evidence>
<protein>
    <submittedName>
        <fullName evidence="3">Glycosyl transferase group 1</fullName>
    </submittedName>
</protein>
<dbReference type="CDD" id="cd03801">
    <property type="entry name" value="GT4_PimA-like"/>
    <property type="match status" value="1"/>
</dbReference>
<dbReference type="Pfam" id="PF13477">
    <property type="entry name" value="Glyco_trans_4_2"/>
    <property type="match status" value="1"/>
</dbReference>
<dbReference type="InterPro" id="IPR001296">
    <property type="entry name" value="Glyco_trans_1"/>
</dbReference>
<dbReference type="SUPFAM" id="SSF53756">
    <property type="entry name" value="UDP-Glycosyltransferase/glycogen phosphorylase"/>
    <property type="match status" value="1"/>
</dbReference>
<dbReference type="InterPro" id="IPR028098">
    <property type="entry name" value="Glyco_trans_4-like_N"/>
</dbReference>
<feature type="domain" description="Glycosyl transferase family 1" evidence="1">
    <location>
        <begin position="176"/>
        <end position="324"/>
    </location>
</feature>
<dbReference type="AlphaFoldDB" id="F2I9Z7"/>
<dbReference type="EMBL" id="CP002542">
    <property type="protein sequence ID" value="AEA44155.1"/>
    <property type="molecule type" value="Genomic_DNA"/>
</dbReference>
<evidence type="ECO:0000313" key="4">
    <source>
        <dbReference type="Proteomes" id="UP000007463"/>
    </source>
</evidence>